<dbReference type="AlphaFoldDB" id="A0A2A2M8J0"/>
<dbReference type="EMBL" id="NQMS01000009">
    <property type="protein sequence ID" value="PAV94948.1"/>
    <property type="molecule type" value="Genomic_DNA"/>
</dbReference>
<dbReference type="Pfam" id="PF07305">
    <property type="entry name" value="DUF1454"/>
    <property type="match status" value="2"/>
</dbReference>
<organism evidence="1 2">
    <name type="scientific">Hafnia paralvei</name>
    <dbReference type="NCBI Taxonomy" id="546367"/>
    <lineage>
        <taxon>Bacteria</taxon>
        <taxon>Pseudomonadati</taxon>
        <taxon>Pseudomonadota</taxon>
        <taxon>Gammaproteobacteria</taxon>
        <taxon>Enterobacterales</taxon>
        <taxon>Hafniaceae</taxon>
        <taxon>Hafnia</taxon>
    </lineage>
</organism>
<protein>
    <submittedName>
        <fullName evidence="1">DUF1454 domain-containing protein</fullName>
    </submittedName>
</protein>
<comment type="caution">
    <text evidence="1">The sequence shown here is derived from an EMBL/GenBank/DDBJ whole genome shotgun (WGS) entry which is preliminary data.</text>
</comment>
<sequence length="235" mass="26090">MADWNIRPTMKKTSCYTSKAFFAILILWYAGSSFSVSAAQEEGRILSDELPAAPYLLPNAPTFDLTLVQFRAKYNIENPTLIINEYRAISVKNEETAITRAASKINDYLYSSVVLEKGTGKIKSLQITYIPPVSIKNDKENGKDGKKLDKSDDKVSRESRELAINYMAAIMRHFSPTLTFDQCTAKVSSLLNKGKGQLYFAQNDGAMRYVVSDSAEKGITFAVEPIKLSLSDNAA</sequence>
<accession>A0A2A2M8J0</accession>
<evidence type="ECO:0000313" key="1">
    <source>
        <dbReference type="EMBL" id="PAV94948.1"/>
    </source>
</evidence>
<reference evidence="1 2" key="1">
    <citation type="submission" date="2017-08" db="EMBL/GenBank/DDBJ databases">
        <title>Draft Genome Sequence of Hafnia alvei CITHA-6 Isolated from Raw Bovine Milk.</title>
        <authorList>
            <person name="Culligan E.P."/>
            <person name="Mcsweeney A."/>
            <person name="O'Doherty C."/>
            <person name="Gleeson E."/>
            <person name="O'Riordan D."/>
            <person name="Sleator R.D."/>
        </authorList>
    </citation>
    <scope>NUCLEOTIDE SEQUENCE [LARGE SCALE GENOMIC DNA]</scope>
    <source>
        <strain evidence="1 2">CITHA-6</strain>
    </source>
</reference>
<proteinExistence type="predicted"/>
<name>A0A2A2M8J0_9GAMM</name>
<dbReference type="OrthoDB" id="6503911at2"/>
<gene>
    <name evidence="1" type="ORF">CJD50_18030</name>
</gene>
<evidence type="ECO:0000313" key="2">
    <source>
        <dbReference type="Proteomes" id="UP000218796"/>
    </source>
</evidence>
<dbReference type="InterPro" id="IPR009918">
    <property type="entry name" value="DUF1454"/>
</dbReference>
<keyword evidence="2" id="KW-1185">Reference proteome</keyword>
<dbReference type="KEGG" id="hpar:AL518_04205"/>
<dbReference type="Proteomes" id="UP000218796">
    <property type="component" value="Unassembled WGS sequence"/>
</dbReference>
<dbReference type="GeneID" id="69636463"/>
<dbReference type="RefSeq" id="WP_039185204.1">
    <property type="nucleotide sequence ID" value="NZ_CALECD010000079.1"/>
</dbReference>